<evidence type="ECO:0000313" key="1">
    <source>
        <dbReference type="EMBL" id="CRY96130.1"/>
    </source>
</evidence>
<organism evidence="1">
    <name type="scientific">uncultured prokaryote</name>
    <dbReference type="NCBI Taxonomy" id="198431"/>
    <lineage>
        <taxon>unclassified sequences</taxon>
        <taxon>environmental samples</taxon>
    </lineage>
</organism>
<dbReference type="AlphaFoldDB" id="A0A0H5Q3Z6"/>
<reference evidence="1" key="2">
    <citation type="submission" date="2015-07" db="EMBL/GenBank/DDBJ databases">
        <title>Plasmids, circular viruses and viroids from rat gut.</title>
        <authorList>
            <person name="Jorgensen T.J."/>
            <person name="Hansen M.A."/>
            <person name="Xu Z."/>
            <person name="Tabak M.A."/>
            <person name="Sorensen S.J."/>
            <person name="Hansen L.H."/>
        </authorList>
    </citation>
    <scope>NUCLEOTIDE SEQUENCE</scope>
    <source>
        <strain evidence="1">RGFK0938</strain>
    </source>
</reference>
<proteinExistence type="predicted"/>
<sequence length="77" mass="8616">MNTQGKQITIRIRGWASHPGWVVATARASWFVVADRSTHGRDITETWFAQGSMTEREVVITALLELARALKDEGEFG</sequence>
<protein>
    <submittedName>
        <fullName evidence="1">Uncharacterized protein</fullName>
    </submittedName>
</protein>
<dbReference type="EMBL" id="LN853535">
    <property type="protein sequence ID" value="CRY96130.1"/>
    <property type="molecule type" value="Genomic_DNA"/>
</dbReference>
<accession>A0A0H5Q3Z6</accession>
<name>A0A0H5Q3Z6_9ZZZZ</name>
<reference evidence="1" key="1">
    <citation type="submission" date="2015-06" db="EMBL/GenBank/DDBJ databases">
        <authorList>
            <person name="Joergensen T."/>
        </authorList>
    </citation>
    <scope>NUCLEOTIDE SEQUENCE</scope>
    <source>
        <strain evidence="1">RGFK0938</strain>
    </source>
</reference>